<comment type="caution">
    <text evidence="1">The sequence shown here is derived from an EMBL/GenBank/DDBJ whole genome shotgun (WGS) entry which is preliminary data.</text>
</comment>
<gene>
    <name evidence="1" type="ORF">PPL_08843</name>
</gene>
<proteinExistence type="predicted"/>
<dbReference type="InParanoid" id="D3BJW3"/>
<name>D3BJW3_HETP5</name>
<dbReference type="AlphaFoldDB" id="D3BJW3"/>
<sequence length="78" mass="8944">MIDYVLLIGIKTLAECPQIGLFAEKKSQSKYIDNLENVNVECDKCEFFEIQFDYSPLSHTNVVVFATMLCKQDLCCKN</sequence>
<accession>D3BJW3</accession>
<dbReference type="EMBL" id="ADBJ01000038">
    <property type="protein sequence ID" value="EFA78193.1"/>
    <property type="molecule type" value="Genomic_DNA"/>
</dbReference>
<dbReference type="GeneID" id="31364320"/>
<keyword evidence="2" id="KW-1185">Reference proteome</keyword>
<dbReference type="RefSeq" id="XP_020430319.1">
    <property type="nucleotide sequence ID" value="XM_020579644.1"/>
</dbReference>
<dbReference type="Proteomes" id="UP000001396">
    <property type="component" value="Unassembled WGS sequence"/>
</dbReference>
<organism evidence="1 2">
    <name type="scientific">Heterostelium pallidum (strain ATCC 26659 / Pp 5 / PN500)</name>
    <name type="common">Cellular slime mold</name>
    <name type="synonym">Polysphondylium pallidum</name>
    <dbReference type="NCBI Taxonomy" id="670386"/>
    <lineage>
        <taxon>Eukaryota</taxon>
        <taxon>Amoebozoa</taxon>
        <taxon>Evosea</taxon>
        <taxon>Eumycetozoa</taxon>
        <taxon>Dictyostelia</taxon>
        <taxon>Acytosteliales</taxon>
        <taxon>Acytosteliaceae</taxon>
        <taxon>Heterostelium</taxon>
    </lineage>
</organism>
<reference evidence="1 2" key="1">
    <citation type="journal article" date="2011" name="Genome Res.">
        <title>Phylogeny-wide analysis of social amoeba genomes highlights ancient origins for complex intercellular communication.</title>
        <authorList>
            <person name="Heidel A.J."/>
            <person name="Lawal H.M."/>
            <person name="Felder M."/>
            <person name="Schilde C."/>
            <person name="Helps N.R."/>
            <person name="Tunggal B."/>
            <person name="Rivero F."/>
            <person name="John U."/>
            <person name="Schleicher M."/>
            <person name="Eichinger L."/>
            <person name="Platzer M."/>
            <person name="Noegel A.A."/>
            <person name="Schaap P."/>
            <person name="Gloeckner G."/>
        </authorList>
    </citation>
    <scope>NUCLEOTIDE SEQUENCE [LARGE SCALE GENOMIC DNA]</scope>
    <source>
        <strain evidence="2">ATCC 26659 / Pp 5 / PN500</strain>
    </source>
</reference>
<evidence type="ECO:0000313" key="2">
    <source>
        <dbReference type="Proteomes" id="UP000001396"/>
    </source>
</evidence>
<evidence type="ECO:0000313" key="1">
    <source>
        <dbReference type="EMBL" id="EFA78193.1"/>
    </source>
</evidence>
<protein>
    <submittedName>
        <fullName evidence="1">Uncharacterized protein</fullName>
    </submittedName>
</protein>